<evidence type="ECO:0000256" key="12">
    <source>
        <dbReference type="ARBA" id="ARBA00023139"/>
    </source>
</evidence>
<evidence type="ECO:0000256" key="13">
    <source>
        <dbReference type="ARBA" id="ARBA00023288"/>
    </source>
</evidence>
<comment type="caution">
    <text evidence="19">The sequence shown here is derived from an EMBL/GenBank/DDBJ whole genome shotgun (WGS) entry which is preliminary data.</text>
</comment>
<organism evidence="19 20">
    <name type="scientific">Dyella japonica</name>
    <dbReference type="NCBI Taxonomy" id="231455"/>
    <lineage>
        <taxon>Bacteria</taxon>
        <taxon>Pseudomonadati</taxon>
        <taxon>Pseudomonadota</taxon>
        <taxon>Gammaproteobacteria</taxon>
        <taxon>Lysobacterales</taxon>
        <taxon>Rhodanobacteraceae</taxon>
        <taxon>Dyella</taxon>
    </lineage>
</organism>
<dbReference type="RefSeq" id="WP_354012428.1">
    <property type="nucleotide sequence ID" value="NZ_JBEPMU010000001.1"/>
</dbReference>
<dbReference type="InterPro" id="IPR011759">
    <property type="entry name" value="Cyt_c_oxidase_su2_TM_dom"/>
</dbReference>
<evidence type="ECO:0000256" key="11">
    <source>
        <dbReference type="ARBA" id="ARBA00023136"/>
    </source>
</evidence>
<evidence type="ECO:0000259" key="18">
    <source>
        <dbReference type="PROSITE" id="PS50999"/>
    </source>
</evidence>
<gene>
    <name evidence="19" type="ORF">ABIC75_000664</name>
</gene>
<keyword evidence="11 14" id="KW-0472">Membrane</keyword>
<dbReference type="PANTHER" id="PTHR22888">
    <property type="entry name" value="CYTOCHROME C OXIDASE, SUBUNIT II"/>
    <property type="match status" value="1"/>
</dbReference>
<dbReference type="InterPro" id="IPR008972">
    <property type="entry name" value="Cupredoxin"/>
</dbReference>
<dbReference type="Proteomes" id="UP001549184">
    <property type="component" value="Unassembled WGS sequence"/>
</dbReference>
<dbReference type="InterPro" id="IPR034227">
    <property type="entry name" value="CuRO_UO_II"/>
</dbReference>
<feature type="transmembrane region" description="Helical" evidence="16">
    <location>
        <begin position="85"/>
        <end position="105"/>
    </location>
</feature>
<keyword evidence="5 14" id="KW-0679">Respiratory chain</keyword>
<feature type="region of interest" description="Disordered" evidence="15">
    <location>
        <begin position="307"/>
        <end position="332"/>
    </location>
</feature>
<keyword evidence="6 16" id="KW-0812">Transmembrane</keyword>
<evidence type="ECO:0000256" key="9">
    <source>
        <dbReference type="ARBA" id="ARBA00022989"/>
    </source>
</evidence>
<dbReference type="PANTHER" id="PTHR22888:SF18">
    <property type="entry name" value="CYTOCHROME BO(3) UBIQUINOL OXIDASE SUBUNIT 2"/>
    <property type="match status" value="1"/>
</dbReference>
<dbReference type="PROSITE" id="PS50857">
    <property type="entry name" value="COX2_CUA"/>
    <property type="match status" value="1"/>
</dbReference>
<evidence type="ECO:0000256" key="3">
    <source>
        <dbReference type="ARBA" id="ARBA00022448"/>
    </source>
</evidence>
<evidence type="ECO:0000259" key="17">
    <source>
        <dbReference type="PROSITE" id="PS50857"/>
    </source>
</evidence>
<evidence type="ECO:0000256" key="5">
    <source>
        <dbReference type="ARBA" id="ARBA00022660"/>
    </source>
</evidence>
<dbReference type="Gene3D" id="2.60.40.420">
    <property type="entry name" value="Cupredoxins - blue copper proteins"/>
    <property type="match status" value="1"/>
</dbReference>
<feature type="domain" description="Cytochrome oxidase subunit II copper A binding" evidence="17">
    <location>
        <begin position="121"/>
        <end position="233"/>
    </location>
</feature>
<evidence type="ECO:0000256" key="10">
    <source>
        <dbReference type="ARBA" id="ARBA00023002"/>
    </source>
</evidence>
<reference evidence="19 20" key="1">
    <citation type="submission" date="2024-06" db="EMBL/GenBank/DDBJ databases">
        <title>Sorghum-associated microbial communities from plants grown in Nebraska, USA.</title>
        <authorList>
            <person name="Schachtman D."/>
        </authorList>
    </citation>
    <scope>NUCLEOTIDE SEQUENCE [LARGE SCALE GENOMIC DNA]</scope>
    <source>
        <strain evidence="19 20">1073</strain>
    </source>
</reference>
<evidence type="ECO:0000256" key="15">
    <source>
        <dbReference type="SAM" id="MobiDB-lite"/>
    </source>
</evidence>
<keyword evidence="7" id="KW-0732">Signal</keyword>
<keyword evidence="4 14" id="KW-1003">Cell membrane</keyword>
<dbReference type="Pfam" id="PF06481">
    <property type="entry name" value="COX_ARM"/>
    <property type="match status" value="1"/>
</dbReference>
<proteinExistence type="inferred from homology"/>
<keyword evidence="13" id="KW-0449">Lipoprotein</keyword>
<dbReference type="PROSITE" id="PS51257">
    <property type="entry name" value="PROKAR_LIPOPROTEIN"/>
    <property type="match status" value="1"/>
</dbReference>
<keyword evidence="10 14" id="KW-0560">Oxidoreductase</keyword>
<dbReference type="InterPro" id="IPR010514">
    <property type="entry name" value="COX_ARM"/>
</dbReference>
<evidence type="ECO:0000256" key="16">
    <source>
        <dbReference type="SAM" id="Phobius"/>
    </source>
</evidence>
<protein>
    <recommendedName>
        <fullName evidence="14">Ubiquinol oxidase subunit 2</fullName>
    </recommendedName>
</protein>
<keyword evidence="12" id="KW-0564">Palmitate</keyword>
<dbReference type="PIRSF" id="PIRSF000292">
    <property type="entry name" value="Ubi_od_II"/>
    <property type="match status" value="1"/>
</dbReference>
<dbReference type="GO" id="GO:0016491">
    <property type="term" value="F:oxidoreductase activity"/>
    <property type="evidence" value="ECO:0007669"/>
    <property type="project" value="UniProtKB-KW"/>
</dbReference>
<evidence type="ECO:0000313" key="19">
    <source>
        <dbReference type="EMBL" id="MET3650962.1"/>
    </source>
</evidence>
<dbReference type="Gene3D" id="1.10.287.90">
    <property type="match status" value="1"/>
</dbReference>
<evidence type="ECO:0000313" key="20">
    <source>
        <dbReference type="Proteomes" id="UP001549184"/>
    </source>
</evidence>
<dbReference type="CDD" id="cd04212">
    <property type="entry name" value="CuRO_UO_II"/>
    <property type="match status" value="1"/>
</dbReference>
<evidence type="ECO:0000256" key="1">
    <source>
        <dbReference type="ARBA" id="ARBA00004651"/>
    </source>
</evidence>
<keyword evidence="3 14" id="KW-0813">Transport</keyword>
<keyword evidence="8 14" id="KW-0249">Electron transport</keyword>
<keyword evidence="20" id="KW-1185">Reference proteome</keyword>
<dbReference type="EMBL" id="JBEPMU010000001">
    <property type="protein sequence ID" value="MET3650962.1"/>
    <property type="molecule type" value="Genomic_DNA"/>
</dbReference>
<feature type="compositionally biased region" description="Polar residues" evidence="15">
    <location>
        <begin position="317"/>
        <end position="326"/>
    </location>
</feature>
<evidence type="ECO:0000256" key="7">
    <source>
        <dbReference type="ARBA" id="ARBA00022729"/>
    </source>
</evidence>
<dbReference type="InterPro" id="IPR002429">
    <property type="entry name" value="CcO_II-like_C"/>
</dbReference>
<evidence type="ECO:0000256" key="2">
    <source>
        <dbReference type="ARBA" id="ARBA00007866"/>
    </source>
</evidence>
<dbReference type="Pfam" id="PF00116">
    <property type="entry name" value="COX2"/>
    <property type="match status" value="1"/>
</dbReference>
<comment type="similarity">
    <text evidence="2 14">Belongs to the cytochrome c oxidase subunit 2 family.</text>
</comment>
<keyword evidence="9 16" id="KW-1133">Transmembrane helix</keyword>
<feature type="domain" description="Cytochrome oxidase subunit II transmembrane region profile" evidence="18">
    <location>
        <begin position="18"/>
        <end position="115"/>
    </location>
</feature>
<comment type="subcellular location">
    <subcellularLocation>
        <location evidence="1">Cell membrane</location>
        <topology evidence="1">Multi-pass membrane protein</topology>
    </subcellularLocation>
</comment>
<dbReference type="NCBIfam" id="TIGR01433">
    <property type="entry name" value="CyoA"/>
    <property type="match status" value="1"/>
</dbReference>
<feature type="transmembrane region" description="Helical" evidence="16">
    <location>
        <begin position="40"/>
        <end position="64"/>
    </location>
</feature>
<dbReference type="InterPro" id="IPR036257">
    <property type="entry name" value="Cyt_c_oxidase_su2_TM_sf"/>
</dbReference>
<sequence>MHALISRLRYAGVGAAVLLSGCNLEVLTPKGDVGSQEKSLILIALGLMAIVAIPVIAMTLWFPWRYRKANEKATYAPTWSHSTKIEVVVWTIPAIIVAILAVITWTSSHALDPYKPLESEAKPITVQVVSMDWKWLFVYPEYGVASVNELAFPTDRPVNFQITSDSVMNAFFIPQLGSQVYAMAGMETKLHLIAREPGAYDGLSTNFSGEGFSDMHFKAIATSEDGFKDWIAKAKAAPSTLDINSYKTLAKPSEKTPVAYYGSVADGLFASVVNQHMDGMSHDAAAHEGMSMDMHHDAPEESMQMDMHEHQDGGAPISNSVSSNITPAKAEK</sequence>
<evidence type="ECO:0000256" key="14">
    <source>
        <dbReference type="PIRNR" id="PIRNR000292"/>
    </source>
</evidence>
<evidence type="ECO:0000256" key="6">
    <source>
        <dbReference type="ARBA" id="ARBA00022692"/>
    </source>
</evidence>
<evidence type="ECO:0000256" key="8">
    <source>
        <dbReference type="ARBA" id="ARBA00022982"/>
    </source>
</evidence>
<dbReference type="InterPro" id="IPR006333">
    <property type="entry name" value="Cyt_o_ubiquinol_oxidase_su2"/>
</dbReference>
<dbReference type="InterPro" id="IPR045187">
    <property type="entry name" value="CcO_II"/>
</dbReference>
<dbReference type="PROSITE" id="PS50999">
    <property type="entry name" value="COX2_TM"/>
    <property type="match status" value="1"/>
</dbReference>
<evidence type="ECO:0000256" key="4">
    <source>
        <dbReference type="ARBA" id="ARBA00022475"/>
    </source>
</evidence>
<dbReference type="SUPFAM" id="SSF49503">
    <property type="entry name" value="Cupredoxins"/>
    <property type="match status" value="1"/>
</dbReference>
<accession>A0ABV2JQ53</accession>
<dbReference type="SUPFAM" id="SSF81464">
    <property type="entry name" value="Cytochrome c oxidase subunit II-like, transmembrane region"/>
    <property type="match status" value="1"/>
</dbReference>
<name>A0ABV2JQ53_9GAMM</name>